<dbReference type="Gene3D" id="2.60.130.10">
    <property type="entry name" value="Aromatic compound dioxygenase"/>
    <property type="match status" value="1"/>
</dbReference>
<evidence type="ECO:0000256" key="4">
    <source>
        <dbReference type="SAM" id="MobiDB-lite"/>
    </source>
</evidence>
<accession>A0A6M4GYI6</accession>
<dbReference type="SUPFAM" id="SSF49482">
    <property type="entry name" value="Aromatic compound dioxygenase"/>
    <property type="match status" value="1"/>
</dbReference>
<evidence type="ECO:0000256" key="3">
    <source>
        <dbReference type="ARBA" id="ARBA00023002"/>
    </source>
</evidence>
<feature type="signal peptide" evidence="5">
    <location>
        <begin position="1"/>
        <end position="27"/>
    </location>
</feature>
<name>A0A6M4GYI6_9PROT</name>
<gene>
    <name evidence="7" type="ORF">DSM104443_02550</name>
</gene>
<dbReference type="Pfam" id="PF00775">
    <property type="entry name" value="Dioxygenase_C"/>
    <property type="match status" value="1"/>
</dbReference>
<protein>
    <recommendedName>
        <fullName evidence="6">Intradiol ring-cleavage dioxygenases domain-containing protein</fullName>
    </recommendedName>
</protein>
<keyword evidence="5" id="KW-0732">Signal</keyword>
<dbReference type="GO" id="GO:0016702">
    <property type="term" value="F:oxidoreductase activity, acting on single donors with incorporation of molecular oxygen, incorporation of two atoms of oxygen"/>
    <property type="evidence" value="ECO:0007669"/>
    <property type="project" value="InterPro"/>
</dbReference>
<dbReference type="AlphaFoldDB" id="A0A6M4GYI6"/>
<dbReference type="KEGG" id="uru:DSM104443_02550"/>
<dbReference type="EMBL" id="CP053069">
    <property type="protein sequence ID" value="QJR11473.1"/>
    <property type="molecule type" value="Genomic_DNA"/>
</dbReference>
<feature type="region of interest" description="Disordered" evidence="4">
    <location>
        <begin position="25"/>
        <end position="44"/>
    </location>
</feature>
<dbReference type="RefSeq" id="WP_171092850.1">
    <property type="nucleotide sequence ID" value="NZ_CP053069.1"/>
</dbReference>
<dbReference type="PANTHER" id="PTHR33711:SF9">
    <property type="entry name" value="PROTOCATECHUATE 3,4-DIOXYGENASE ALPHA CHAIN"/>
    <property type="match status" value="1"/>
</dbReference>
<organism evidence="7 8">
    <name type="scientific">Usitatibacter rugosus</name>
    <dbReference type="NCBI Taxonomy" id="2732067"/>
    <lineage>
        <taxon>Bacteria</taxon>
        <taxon>Pseudomonadati</taxon>
        <taxon>Pseudomonadota</taxon>
        <taxon>Betaproteobacteria</taxon>
        <taxon>Nitrosomonadales</taxon>
        <taxon>Usitatibacteraceae</taxon>
        <taxon>Usitatibacter</taxon>
    </lineage>
</organism>
<dbReference type="InterPro" id="IPR000627">
    <property type="entry name" value="Intradiol_dOase_C"/>
</dbReference>
<keyword evidence="3" id="KW-0560">Oxidoreductase</keyword>
<evidence type="ECO:0000256" key="2">
    <source>
        <dbReference type="ARBA" id="ARBA00022964"/>
    </source>
</evidence>
<evidence type="ECO:0000259" key="6">
    <source>
        <dbReference type="PROSITE" id="PS00083"/>
    </source>
</evidence>
<evidence type="ECO:0000313" key="8">
    <source>
        <dbReference type="Proteomes" id="UP000501534"/>
    </source>
</evidence>
<keyword evidence="2" id="KW-0223">Dioxygenase</keyword>
<dbReference type="CDD" id="cd00421">
    <property type="entry name" value="intradiol_dioxygenase"/>
    <property type="match status" value="1"/>
</dbReference>
<dbReference type="GO" id="GO:0008199">
    <property type="term" value="F:ferric iron binding"/>
    <property type="evidence" value="ECO:0007669"/>
    <property type="project" value="InterPro"/>
</dbReference>
<dbReference type="PROSITE" id="PS00083">
    <property type="entry name" value="INTRADIOL_DIOXYGENAS"/>
    <property type="match status" value="1"/>
</dbReference>
<sequence>MTVDTRRRRTLALLGASLLLPSTPALPADRVPTPRMTEGPFYPRAFPQDIDGDLTRVMGRSAVAQGTVLDVTGRIVDRTGKPMARAKLEVWQCDNLGLYHHVGDMQPAGDPDFQGYGAVSTDEEGRYAFRTIKPVPYSGRSPHIHFLVRDGSRTALVSQMFIEGGAGNEQDFLFRNLGKKAELVTMRLENAGTGLRGTFEIVV</sequence>
<reference evidence="7 8" key="1">
    <citation type="submission" date="2020-04" db="EMBL/GenBank/DDBJ databases">
        <title>Usitatibacter rugosus gen. nov., sp. nov. and Usitatibacter palustris sp. nov., novel members of Usitatibacteraceae fam. nov. within the order Nitrosomonadales isolated from soil.</title>
        <authorList>
            <person name="Huber K.J."/>
            <person name="Neumann-Schaal M."/>
            <person name="Geppert A."/>
            <person name="Luckner M."/>
            <person name="Wanner G."/>
            <person name="Overmann J."/>
        </authorList>
    </citation>
    <scope>NUCLEOTIDE SEQUENCE [LARGE SCALE GENOMIC DNA]</scope>
    <source>
        <strain evidence="7 8">0125_3</strain>
    </source>
</reference>
<dbReference type="Proteomes" id="UP000501534">
    <property type="component" value="Chromosome"/>
</dbReference>
<dbReference type="PANTHER" id="PTHR33711">
    <property type="entry name" value="DIOXYGENASE, PUTATIVE (AFU_ORTHOLOGUE AFUA_2G02910)-RELATED"/>
    <property type="match status" value="1"/>
</dbReference>
<proteinExistence type="inferred from homology"/>
<feature type="chain" id="PRO_5026675286" description="Intradiol ring-cleavage dioxygenases domain-containing protein" evidence="5">
    <location>
        <begin position="28"/>
        <end position="203"/>
    </location>
</feature>
<dbReference type="InterPro" id="IPR015889">
    <property type="entry name" value="Intradiol_dOase_core"/>
</dbReference>
<evidence type="ECO:0000256" key="1">
    <source>
        <dbReference type="ARBA" id="ARBA00007825"/>
    </source>
</evidence>
<evidence type="ECO:0000256" key="5">
    <source>
        <dbReference type="SAM" id="SignalP"/>
    </source>
</evidence>
<feature type="domain" description="Intradiol ring-cleavage dioxygenases" evidence="6">
    <location>
        <begin position="71"/>
        <end position="99"/>
    </location>
</feature>
<dbReference type="InterPro" id="IPR050770">
    <property type="entry name" value="Intradiol_RC_Dioxygenase"/>
</dbReference>
<keyword evidence="8" id="KW-1185">Reference proteome</keyword>
<comment type="similarity">
    <text evidence="1">Belongs to the intradiol ring-cleavage dioxygenase family.</text>
</comment>
<evidence type="ECO:0000313" key="7">
    <source>
        <dbReference type="EMBL" id="QJR11473.1"/>
    </source>
</evidence>